<name>A0ABY8W6T6_9ACTN</name>
<proteinExistence type="predicted"/>
<sequence>MASPPMRKAGPIVQARVALGAPAGQRYLLSPEQVPEIAAFAALIPRPAC</sequence>
<dbReference type="RefSeq" id="WP_284914754.1">
    <property type="nucleotide sequence ID" value="NZ_CP126980.1"/>
</dbReference>
<evidence type="ECO:0008006" key="3">
    <source>
        <dbReference type="Google" id="ProtNLM"/>
    </source>
</evidence>
<organism evidence="1 2">
    <name type="scientific">Actinoplanes oblitus</name>
    <dbReference type="NCBI Taxonomy" id="3040509"/>
    <lineage>
        <taxon>Bacteria</taxon>
        <taxon>Bacillati</taxon>
        <taxon>Actinomycetota</taxon>
        <taxon>Actinomycetes</taxon>
        <taxon>Micromonosporales</taxon>
        <taxon>Micromonosporaceae</taxon>
        <taxon>Actinoplanes</taxon>
    </lineage>
</organism>
<evidence type="ECO:0000313" key="2">
    <source>
        <dbReference type="Proteomes" id="UP001240150"/>
    </source>
</evidence>
<reference evidence="1 2" key="1">
    <citation type="submission" date="2023-06" db="EMBL/GenBank/DDBJ databases">
        <authorList>
            <person name="Yushchuk O."/>
            <person name="Binda E."/>
            <person name="Ruckert-Reed C."/>
            <person name="Fedorenko V."/>
            <person name="Kalinowski J."/>
            <person name="Marinelli F."/>
        </authorList>
    </citation>
    <scope>NUCLEOTIDE SEQUENCE [LARGE SCALE GENOMIC DNA]</scope>
    <source>
        <strain evidence="1 2">NRRL 3884</strain>
    </source>
</reference>
<keyword evidence="2" id="KW-1185">Reference proteome</keyword>
<protein>
    <recommendedName>
        <fullName evidence="3">Transposase</fullName>
    </recommendedName>
</protein>
<dbReference type="Proteomes" id="UP001240150">
    <property type="component" value="Chromosome"/>
</dbReference>
<accession>A0ABY8W6T6</accession>
<dbReference type="EMBL" id="CP126980">
    <property type="protein sequence ID" value="WIM93546.1"/>
    <property type="molecule type" value="Genomic_DNA"/>
</dbReference>
<gene>
    <name evidence="1" type="ORF">ACTOB_005527</name>
</gene>
<evidence type="ECO:0000313" key="1">
    <source>
        <dbReference type="EMBL" id="WIM93546.1"/>
    </source>
</evidence>